<comment type="caution">
    <text evidence="2">The sequence shown here is derived from an EMBL/GenBank/DDBJ whole genome shotgun (WGS) entry which is preliminary data.</text>
</comment>
<dbReference type="OrthoDB" id="9803101at2"/>
<organism evidence="2 3">
    <name type="scientific">Leuconostoc mesenteroides</name>
    <dbReference type="NCBI Taxonomy" id="1245"/>
    <lineage>
        <taxon>Bacteria</taxon>
        <taxon>Bacillati</taxon>
        <taxon>Bacillota</taxon>
        <taxon>Bacilli</taxon>
        <taxon>Lactobacillales</taxon>
        <taxon>Lactobacillaceae</taxon>
        <taxon>Leuconostoc</taxon>
    </lineage>
</organism>
<dbReference type="Pfam" id="PF01042">
    <property type="entry name" value="Ribonuc_L-PSP"/>
    <property type="match status" value="1"/>
</dbReference>
<dbReference type="NCBIfam" id="TIGR00004">
    <property type="entry name" value="Rid family detoxifying hydrolase"/>
    <property type="match status" value="1"/>
</dbReference>
<gene>
    <name evidence="2" type="ORF">GFV13_02080</name>
</gene>
<name>A0A222YEP8_LEUME</name>
<dbReference type="InterPro" id="IPR035959">
    <property type="entry name" value="RutC-like_sf"/>
</dbReference>
<dbReference type="GO" id="GO:0005829">
    <property type="term" value="C:cytosol"/>
    <property type="evidence" value="ECO:0007669"/>
    <property type="project" value="TreeGrafter"/>
</dbReference>
<dbReference type="InterPro" id="IPR006056">
    <property type="entry name" value="RidA"/>
</dbReference>
<dbReference type="Gene3D" id="3.30.1330.40">
    <property type="entry name" value="RutC-like"/>
    <property type="match status" value="1"/>
</dbReference>
<dbReference type="PROSITE" id="PS01094">
    <property type="entry name" value="UPF0076"/>
    <property type="match status" value="1"/>
</dbReference>
<comment type="similarity">
    <text evidence="1">Belongs to the RutC family.</text>
</comment>
<dbReference type="InterPro" id="IPR019897">
    <property type="entry name" value="RidA_CS"/>
</dbReference>
<dbReference type="GeneID" id="29575833"/>
<evidence type="ECO:0000313" key="3">
    <source>
        <dbReference type="Proteomes" id="UP000469952"/>
    </source>
</evidence>
<dbReference type="EMBL" id="WIPA01000002">
    <property type="protein sequence ID" value="MQR26085.1"/>
    <property type="molecule type" value="Genomic_DNA"/>
</dbReference>
<dbReference type="OMA" id="GSYFKEP"/>
<evidence type="ECO:0000256" key="1">
    <source>
        <dbReference type="ARBA" id="ARBA00010552"/>
    </source>
</evidence>
<accession>A0A222YEP8</accession>
<dbReference type="CDD" id="cd00448">
    <property type="entry name" value="YjgF_YER057c_UK114_family"/>
    <property type="match status" value="1"/>
</dbReference>
<dbReference type="AlphaFoldDB" id="A0A222YEP8"/>
<dbReference type="PANTHER" id="PTHR11803:SF39">
    <property type="entry name" value="2-IMINOBUTANOATE_2-IMINOPROPANOATE DEAMINASE"/>
    <property type="match status" value="1"/>
</dbReference>
<dbReference type="SMR" id="A0A222YEP8"/>
<evidence type="ECO:0000313" key="2">
    <source>
        <dbReference type="EMBL" id="MQR26085.1"/>
    </source>
</evidence>
<dbReference type="RefSeq" id="WP_002815709.1">
    <property type="nucleotide sequence ID" value="NZ_AP017936.1"/>
</dbReference>
<proteinExistence type="inferred from homology"/>
<dbReference type="SUPFAM" id="SSF55298">
    <property type="entry name" value="YjgF-like"/>
    <property type="match status" value="1"/>
</dbReference>
<protein>
    <submittedName>
        <fullName evidence="2">RutC family protein in leuC 5'region</fullName>
    </submittedName>
</protein>
<dbReference type="PANTHER" id="PTHR11803">
    <property type="entry name" value="2-IMINOBUTANOATE/2-IMINOPROPANOATE DEAMINASE RIDA"/>
    <property type="match status" value="1"/>
</dbReference>
<reference evidence="2 3" key="1">
    <citation type="submission" date="2019-10" db="EMBL/GenBank/DDBJ databases">
        <title>WGS of Leuconostoc mesenteroides.</title>
        <authorList>
            <person name="Melo Bolivar J."/>
            <person name="Marino-Ramirez L."/>
            <person name="Villamil Diaz L.M."/>
        </authorList>
    </citation>
    <scope>NUCLEOTIDE SEQUENCE [LARGE SCALE GENOMIC DNA]</scope>
    <source>
        <strain evidence="2 3">M11</strain>
    </source>
</reference>
<dbReference type="Proteomes" id="UP000469952">
    <property type="component" value="Unassembled WGS sequence"/>
</dbReference>
<dbReference type="FunFam" id="3.30.1330.40:FF:000001">
    <property type="entry name" value="L-PSP family endoribonuclease"/>
    <property type="match status" value="1"/>
</dbReference>
<dbReference type="STRING" id="1245.ARA02_08760"/>
<dbReference type="InterPro" id="IPR006175">
    <property type="entry name" value="YjgF/YER057c/UK114"/>
</dbReference>
<dbReference type="GO" id="GO:0019239">
    <property type="term" value="F:deaminase activity"/>
    <property type="evidence" value="ECO:0007669"/>
    <property type="project" value="TreeGrafter"/>
</dbReference>
<sequence>MSKKVVSTTTAPKALGPYSQAILNDNTLYISGQIGIDPETDEFAGATTAEQAHQIFDNIDNILHEAEFSRNDIVKAALFFDDIADFALVNDIYAQYFDTTSVEEFPARSAVQVAALPKNAKLEIEITAMK</sequence>